<feature type="transmembrane region" description="Helical" evidence="1">
    <location>
        <begin position="37"/>
        <end position="57"/>
    </location>
</feature>
<feature type="transmembrane region" description="Helical" evidence="1">
    <location>
        <begin position="12"/>
        <end position="31"/>
    </location>
</feature>
<dbReference type="Proteomes" id="UP001195196">
    <property type="component" value="Unassembled WGS sequence"/>
</dbReference>
<keyword evidence="1" id="KW-1133">Transmembrane helix</keyword>
<feature type="non-terminal residue" evidence="2">
    <location>
        <position position="105"/>
    </location>
</feature>
<organism evidence="2 3">
    <name type="scientific">Gordonia rubripertincta</name>
    <name type="common">Rhodococcus corallinus</name>
    <dbReference type="NCBI Taxonomy" id="36822"/>
    <lineage>
        <taxon>Bacteria</taxon>
        <taxon>Bacillati</taxon>
        <taxon>Actinomycetota</taxon>
        <taxon>Actinomycetes</taxon>
        <taxon>Mycobacteriales</taxon>
        <taxon>Gordoniaceae</taxon>
        <taxon>Gordonia</taxon>
    </lineage>
</organism>
<feature type="transmembrane region" description="Helical" evidence="1">
    <location>
        <begin position="87"/>
        <end position="104"/>
    </location>
</feature>
<evidence type="ECO:0000313" key="2">
    <source>
        <dbReference type="EMBL" id="MBM7280708.1"/>
    </source>
</evidence>
<reference evidence="2" key="1">
    <citation type="submission" date="2021-02" db="EMBL/GenBank/DDBJ databases">
        <title>Taxonomy, biology and ecology of Rhodococcus bacteria occurring in California pistachio and other woody hosts as revealed by genome sequence analyses.</title>
        <authorList>
            <person name="Riely B."/>
            <person name="Gai Y."/>
        </authorList>
    </citation>
    <scope>NUCLEOTIDE SEQUENCE</scope>
    <source>
        <strain evidence="2">BP-295</strain>
    </source>
</reference>
<keyword evidence="1" id="KW-0812">Transmembrane</keyword>
<sequence>MSEIFEGRRTRTSTTALVMTGGIGVALAWLQCLLIRQQFAVGLWVIVVAVVATCLVASDARKHVAVGTSLGAVTVVAQVAWLVTPFHALWVVSATAGTALGFFVL</sequence>
<comment type="caution">
    <text evidence="2">The sequence shown here is derived from an EMBL/GenBank/DDBJ whole genome shotgun (WGS) entry which is preliminary data.</text>
</comment>
<gene>
    <name evidence="2" type="ORF">JTZ10_23535</name>
</gene>
<dbReference type="EMBL" id="JAFFGU010000061">
    <property type="protein sequence ID" value="MBM7280708.1"/>
    <property type="molecule type" value="Genomic_DNA"/>
</dbReference>
<dbReference type="RefSeq" id="WP_204719095.1">
    <property type="nucleotide sequence ID" value="NZ_JAFFGU010000061.1"/>
</dbReference>
<name>A0AAW4GBZ2_GORRU</name>
<dbReference type="AlphaFoldDB" id="A0AAW4GBZ2"/>
<evidence type="ECO:0000313" key="3">
    <source>
        <dbReference type="Proteomes" id="UP001195196"/>
    </source>
</evidence>
<keyword evidence="1" id="KW-0472">Membrane</keyword>
<protein>
    <submittedName>
        <fullName evidence="2">Uncharacterized protein</fullName>
    </submittedName>
</protein>
<accession>A0AAW4GBZ2</accession>
<feature type="transmembrane region" description="Helical" evidence="1">
    <location>
        <begin position="64"/>
        <end position="81"/>
    </location>
</feature>
<evidence type="ECO:0000256" key="1">
    <source>
        <dbReference type="SAM" id="Phobius"/>
    </source>
</evidence>
<proteinExistence type="predicted"/>